<comment type="caution">
    <text evidence="2">The sequence shown here is derived from an EMBL/GenBank/DDBJ whole genome shotgun (WGS) entry which is preliminary data.</text>
</comment>
<organism evidence="2 3">
    <name type="scientific">Glutamicibacter ardleyensis</name>
    <dbReference type="NCBI Taxonomy" id="225894"/>
    <lineage>
        <taxon>Bacteria</taxon>
        <taxon>Bacillati</taxon>
        <taxon>Actinomycetota</taxon>
        <taxon>Actinomycetes</taxon>
        <taxon>Micrococcales</taxon>
        <taxon>Micrococcaceae</taxon>
        <taxon>Glutamicibacter</taxon>
    </lineage>
</organism>
<reference evidence="3" key="1">
    <citation type="journal article" date="2019" name="Int. J. Syst. Evol. Microbiol.">
        <title>The Global Catalogue of Microorganisms (GCM) 10K type strain sequencing project: providing services to taxonomists for standard genome sequencing and annotation.</title>
        <authorList>
            <consortium name="The Broad Institute Genomics Platform"/>
            <consortium name="The Broad Institute Genome Sequencing Center for Infectious Disease"/>
            <person name="Wu L."/>
            <person name="Ma J."/>
        </authorList>
    </citation>
    <scope>NUCLEOTIDE SEQUENCE [LARGE SCALE GENOMIC DNA]</scope>
    <source>
        <strain evidence="3">CGMCC 1.3685</strain>
    </source>
</reference>
<evidence type="ECO:0000313" key="2">
    <source>
        <dbReference type="EMBL" id="GGJ55272.1"/>
    </source>
</evidence>
<feature type="transmembrane region" description="Helical" evidence="1">
    <location>
        <begin position="58"/>
        <end position="77"/>
    </location>
</feature>
<dbReference type="RefSeq" id="WP_141392961.1">
    <property type="nucleotide sequence ID" value="NZ_BMKX01000002.1"/>
</dbReference>
<keyword evidence="1" id="KW-1133">Transmembrane helix</keyword>
<sequence>MSRMLAWFGLEEKAKNESEQPDDGVSEKTKWGSLLLCLALAFAVFAVTHWLLSGASGFASYVPGICAAGTLLIGSLISEHSLARGEDHSPDPRSGKN</sequence>
<keyword evidence="1" id="KW-0472">Membrane</keyword>
<keyword evidence="3" id="KW-1185">Reference proteome</keyword>
<dbReference type="Proteomes" id="UP000606115">
    <property type="component" value="Unassembled WGS sequence"/>
</dbReference>
<name>A0ABQ2DHT0_9MICC</name>
<protein>
    <submittedName>
        <fullName evidence="2">Uncharacterized protein</fullName>
    </submittedName>
</protein>
<evidence type="ECO:0000313" key="3">
    <source>
        <dbReference type="Proteomes" id="UP000606115"/>
    </source>
</evidence>
<feature type="transmembrane region" description="Helical" evidence="1">
    <location>
        <begin position="34"/>
        <end position="52"/>
    </location>
</feature>
<gene>
    <name evidence="2" type="ORF">GCM10007173_12560</name>
</gene>
<dbReference type="GeneID" id="303303636"/>
<dbReference type="EMBL" id="BMKX01000002">
    <property type="protein sequence ID" value="GGJ55272.1"/>
    <property type="molecule type" value="Genomic_DNA"/>
</dbReference>
<accession>A0ABQ2DHT0</accession>
<evidence type="ECO:0000256" key="1">
    <source>
        <dbReference type="SAM" id="Phobius"/>
    </source>
</evidence>
<keyword evidence="1" id="KW-0812">Transmembrane</keyword>
<proteinExistence type="predicted"/>